<proteinExistence type="predicted"/>
<sequence>MPSQFCTEVSLPNCPVERTIYGYYPSLPANAFFCAWFGLFLILNLIFGIRYKTWTYMLALGLGCVTEAIGYIGRIMMHYNPWSAVGFQIQICCIILGPAFNSAAIYLTLKHITLTFGPEYSILKPAWYTYIFIACDLVSLVLQAIGGGMAATADDDKHQQDLGTNIMITGIAFQVAVLLAFGSVASLYIYRRRNAALRGGDRLPMEASNTLADIKFRLFAIGVTTAFFAVFTRCVYRIAEMAGGWANDIMRDQASFIVLEGAFIAYATCVQTVFHPGFCFPQLTGRNLPPPREKQQVNENDGVKLESQDGTKA</sequence>
<keyword evidence="2" id="KW-1185">Reference proteome</keyword>
<protein>
    <submittedName>
        <fullName evidence="1">Uncharacterized protein</fullName>
    </submittedName>
</protein>
<evidence type="ECO:0000313" key="2">
    <source>
        <dbReference type="Proteomes" id="UP001172386"/>
    </source>
</evidence>
<dbReference type="Proteomes" id="UP001172386">
    <property type="component" value="Unassembled WGS sequence"/>
</dbReference>
<evidence type="ECO:0000313" key="1">
    <source>
        <dbReference type="EMBL" id="KAJ9660192.1"/>
    </source>
</evidence>
<gene>
    <name evidence="1" type="ORF">H2198_002698</name>
</gene>
<accession>A0ACC3AE17</accession>
<dbReference type="EMBL" id="JAPDRQ010000033">
    <property type="protein sequence ID" value="KAJ9660192.1"/>
    <property type="molecule type" value="Genomic_DNA"/>
</dbReference>
<reference evidence="1" key="1">
    <citation type="submission" date="2022-10" db="EMBL/GenBank/DDBJ databases">
        <title>Culturing micro-colonial fungi from biological soil crusts in the Mojave desert and describing Neophaeococcomyces mojavensis, and introducing the new genera and species Taxawa tesnikishii.</title>
        <authorList>
            <person name="Kurbessoian T."/>
            <person name="Stajich J.E."/>
        </authorList>
    </citation>
    <scope>NUCLEOTIDE SEQUENCE</scope>
    <source>
        <strain evidence="1">JES_112</strain>
    </source>
</reference>
<name>A0ACC3AE17_9EURO</name>
<organism evidence="1 2">
    <name type="scientific">Neophaeococcomyces mojaviensis</name>
    <dbReference type="NCBI Taxonomy" id="3383035"/>
    <lineage>
        <taxon>Eukaryota</taxon>
        <taxon>Fungi</taxon>
        <taxon>Dikarya</taxon>
        <taxon>Ascomycota</taxon>
        <taxon>Pezizomycotina</taxon>
        <taxon>Eurotiomycetes</taxon>
        <taxon>Chaetothyriomycetidae</taxon>
        <taxon>Chaetothyriales</taxon>
        <taxon>Chaetothyriales incertae sedis</taxon>
        <taxon>Neophaeococcomyces</taxon>
    </lineage>
</organism>
<comment type="caution">
    <text evidence="1">The sequence shown here is derived from an EMBL/GenBank/DDBJ whole genome shotgun (WGS) entry which is preliminary data.</text>
</comment>